<accession>A0A1J9QTV7</accession>
<organism evidence="2 3">
    <name type="scientific">Blastomyces percursus</name>
    <dbReference type="NCBI Taxonomy" id="1658174"/>
    <lineage>
        <taxon>Eukaryota</taxon>
        <taxon>Fungi</taxon>
        <taxon>Dikarya</taxon>
        <taxon>Ascomycota</taxon>
        <taxon>Pezizomycotina</taxon>
        <taxon>Eurotiomycetes</taxon>
        <taxon>Eurotiomycetidae</taxon>
        <taxon>Onygenales</taxon>
        <taxon>Ajellomycetaceae</taxon>
        <taxon>Blastomyces</taxon>
    </lineage>
</organism>
<reference evidence="2 3" key="1">
    <citation type="submission" date="2015-08" db="EMBL/GenBank/DDBJ databases">
        <title>Emmonsia species relationships and genome sequence.</title>
        <authorList>
            <person name="Cuomo C.A."/>
            <person name="Schwartz I.S."/>
            <person name="Kenyon C."/>
            <person name="De Hoog G.S."/>
            <person name="Govender N.P."/>
            <person name="Botha A."/>
            <person name="Moreno L."/>
            <person name="De Vries M."/>
            <person name="Munoz J.F."/>
            <person name="Stielow J.B."/>
        </authorList>
    </citation>
    <scope>NUCLEOTIDE SEQUENCE [LARGE SCALE GENOMIC DNA]</scope>
    <source>
        <strain evidence="2 3">EI222</strain>
    </source>
</reference>
<sequence>MWAVSGECNNQTEAADPEAPPVIQPASNPADLLAEPVKMEPHPSGFPGMEDIQLTPPLAHVFEDTFSAPLDKKTVISVHRSARDILRMWTGVFTAFHNLLAKDHYFMSTDKQTVQSLANKVILLDALDKKLLFVGSKSCPGRKGTEPLGSVEDL</sequence>
<name>A0A1J9QTV7_9EURO</name>
<evidence type="ECO:0000313" key="2">
    <source>
        <dbReference type="EMBL" id="OJD19631.1"/>
    </source>
</evidence>
<dbReference type="Proteomes" id="UP000242791">
    <property type="component" value="Unassembled WGS sequence"/>
</dbReference>
<proteinExistence type="predicted"/>
<evidence type="ECO:0000313" key="3">
    <source>
        <dbReference type="Proteomes" id="UP000242791"/>
    </source>
</evidence>
<protein>
    <submittedName>
        <fullName evidence="2">Uncharacterized protein</fullName>
    </submittedName>
</protein>
<evidence type="ECO:0000256" key="1">
    <source>
        <dbReference type="SAM" id="MobiDB-lite"/>
    </source>
</evidence>
<dbReference type="AlphaFoldDB" id="A0A1J9QTV7"/>
<keyword evidence="3" id="KW-1185">Reference proteome</keyword>
<comment type="caution">
    <text evidence="2">The sequence shown here is derived from an EMBL/GenBank/DDBJ whole genome shotgun (WGS) entry which is preliminary data.</text>
</comment>
<feature type="region of interest" description="Disordered" evidence="1">
    <location>
        <begin position="1"/>
        <end position="28"/>
    </location>
</feature>
<gene>
    <name evidence="2" type="ORF">ACJ73_08631</name>
</gene>
<dbReference type="EMBL" id="LGTZ01002103">
    <property type="protein sequence ID" value="OJD19631.1"/>
    <property type="molecule type" value="Genomic_DNA"/>
</dbReference>
<dbReference type="VEuPathDB" id="FungiDB:ACJ73_08631"/>